<keyword evidence="2" id="KW-0732">Signal</keyword>
<protein>
    <submittedName>
        <fullName evidence="3">Uncharacterized protein</fullName>
    </submittedName>
</protein>
<evidence type="ECO:0000256" key="2">
    <source>
        <dbReference type="SAM" id="SignalP"/>
    </source>
</evidence>
<sequence length="99" mass="11769">MRMWVWMWRWLWMHLPLQRKPKKGSVGKMKSMYRGRSLRFFNPPTPQPPKLKTRQNLKVLADPFTPQRLSGSAVQQGDETKLPNAGRIHVTDIQMERKK</sequence>
<feature type="signal peptide" evidence="2">
    <location>
        <begin position="1"/>
        <end position="19"/>
    </location>
</feature>
<dbReference type="Proteomes" id="UP000008177">
    <property type="component" value="Unplaced contigs"/>
</dbReference>
<dbReference type="AlphaFoldDB" id="G2Y056"/>
<dbReference type="HOGENOM" id="CLU_2320049_0_0_1"/>
<accession>G2Y056</accession>
<evidence type="ECO:0000313" key="3">
    <source>
        <dbReference type="EMBL" id="CCD34001.1"/>
    </source>
</evidence>
<feature type="region of interest" description="Disordered" evidence="1">
    <location>
        <begin position="68"/>
        <end position="99"/>
    </location>
</feature>
<evidence type="ECO:0000256" key="1">
    <source>
        <dbReference type="SAM" id="MobiDB-lite"/>
    </source>
</evidence>
<proteinExistence type="predicted"/>
<gene>
    <name evidence="3" type="ORF">BofuT4_P043970.1</name>
</gene>
<dbReference type="EMBL" id="FQ790280">
    <property type="protein sequence ID" value="CCD34001.1"/>
    <property type="molecule type" value="Genomic_DNA"/>
</dbReference>
<feature type="compositionally biased region" description="Polar residues" evidence="1">
    <location>
        <begin position="68"/>
        <end position="77"/>
    </location>
</feature>
<dbReference type="InParanoid" id="G2Y056"/>
<feature type="chain" id="PRO_5003440143" evidence="2">
    <location>
        <begin position="20"/>
        <end position="99"/>
    </location>
</feature>
<name>G2Y056_BOTF4</name>
<evidence type="ECO:0000313" key="4">
    <source>
        <dbReference type="Proteomes" id="UP000008177"/>
    </source>
</evidence>
<organism evidence="3 4">
    <name type="scientific">Botryotinia fuckeliana (strain T4)</name>
    <name type="common">Noble rot fungus</name>
    <name type="synonym">Botrytis cinerea</name>
    <dbReference type="NCBI Taxonomy" id="999810"/>
    <lineage>
        <taxon>Eukaryota</taxon>
        <taxon>Fungi</taxon>
        <taxon>Dikarya</taxon>
        <taxon>Ascomycota</taxon>
        <taxon>Pezizomycotina</taxon>
        <taxon>Leotiomycetes</taxon>
        <taxon>Helotiales</taxon>
        <taxon>Sclerotiniaceae</taxon>
        <taxon>Botrytis</taxon>
    </lineage>
</organism>
<reference evidence="4" key="1">
    <citation type="journal article" date="2011" name="PLoS Genet.">
        <title>Genomic analysis of the necrotrophic fungal pathogens Sclerotinia sclerotiorum and Botrytis cinerea.</title>
        <authorList>
            <person name="Amselem J."/>
            <person name="Cuomo C.A."/>
            <person name="van Kan J.A."/>
            <person name="Viaud M."/>
            <person name="Benito E.P."/>
            <person name="Couloux A."/>
            <person name="Coutinho P.M."/>
            <person name="de Vries R.P."/>
            <person name="Dyer P.S."/>
            <person name="Fillinger S."/>
            <person name="Fournier E."/>
            <person name="Gout L."/>
            <person name="Hahn M."/>
            <person name="Kohn L."/>
            <person name="Lapalu N."/>
            <person name="Plummer K.M."/>
            <person name="Pradier J.M."/>
            <person name="Quevillon E."/>
            <person name="Sharon A."/>
            <person name="Simon A."/>
            <person name="ten Have A."/>
            <person name="Tudzynski B."/>
            <person name="Tudzynski P."/>
            <person name="Wincker P."/>
            <person name="Andrew M."/>
            <person name="Anthouard V."/>
            <person name="Beever R.E."/>
            <person name="Beffa R."/>
            <person name="Benoit I."/>
            <person name="Bouzid O."/>
            <person name="Brault B."/>
            <person name="Chen Z."/>
            <person name="Choquer M."/>
            <person name="Collemare J."/>
            <person name="Cotton P."/>
            <person name="Danchin E.G."/>
            <person name="Da Silva C."/>
            <person name="Gautier A."/>
            <person name="Giraud C."/>
            <person name="Giraud T."/>
            <person name="Gonzalez C."/>
            <person name="Grossetete S."/>
            <person name="Guldener U."/>
            <person name="Henrissat B."/>
            <person name="Howlett B.J."/>
            <person name="Kodira C."/>
            <person name="Kretschmer M."/>
            <person name="Lappartient A."/>
            <person name="Leroch M."/>
            <person name="Levis C."/>
            <person name="Mauceli E."/>
            <person name="Neuveglise C."/>
            <person name="Oeser B."/>
            <person name="Pearson M."/>
            <person name="Poulain J."/>
            <person name="Poussereau N."/>
            <person name="Quesneville H."/>
            <person name="Rascle C."/>
            <person name="Schumacher J."/>
            <person name="Segurens B."/>
            <person name="Sexton A."/>
            <person name="Silva E."/>
            <person name="Sirven C."/>
            <person name="Soanes D.M."/>
            <person name="Talbot N.J."/>
            <person name="Templeton M."/>
            <person name="Yandava C."/>
            <person name="Yarden O."/>
            <person name="Zeng Q."/>
            <person name="Rollins J.A."/>
            <person name="Lebrun M.H."/>
            <person name="Dickman M."/>
        </authorList>
    </citation>
    <scope>NUCLEOTIDE SEQUENCE [LARGE SCALE GENOMIC DNA]</scope>
    <source>
        <strain evidence="4">T4</strain>
    </source>
</reference>